<evidence type="ECO:0000256" key="1">
    <source>
        <dbReference type="SAM" id="MobiDB-lite"/>
    </source>
</evidence>
<accession>A0A7I9ZT81</accession>
<keyword evidence="4" id="KW-1185">Reference proteome</keyword>
<feature type="transmembrane region" description="Helical" evidence="2">
    <location>
        <begin position="145"/>
        <end position="168"/>
    </location>
</feature>
<dbReference type="EMBL" id="BLLB01000002">
    <property type="protein sequence ID" value="GFH04059.1"/>
    <property type="molecule type" value="Genomic_DNA"/>
</dbReference>
<dbReference type="Proteomes" id="UP000465304">
    <property type="component" value="Unassembled WGS sequence"/>
</dbReference>
<evidence type="ECO:0000313" key="3">
    <source>
        <dbReference type="EMBL" id="GFH04059.1"/>
    </source>
</evidence>
<gene>
    <name evidence="3" type="ORF">MHIP_45420</name>
</gene>
<evidence type="ECO:0000313" key="4">
    <source>
        <dbReference type="Proteomes" id="UP000465304"/>
    </source>
</evidence>
<reference evidence="3 4" key="1">
    <citation type="journal article" date="2019" name="Emerg. Microbes Infect.">
        <title>Comprehensive subspecies identification of 175 nontuberculous mycobacteria species based on 7547 genomic profiles.</title>
        <authorList>
            <person name="Matsumoto Y."/>
            <person name="Kinjo T."/>
            <person name="Motooka D."/>
            <person name="Nabeya D."/>
            <person name="Jung N."/>
            <person name="Uechi K."/>
            <person name="Horii T."/>
            <person name="Iida T."/>
            <person name="Fujita J."/>
            <person name="Nakamura S."/>
        </authorList>
    </citation>
    <scope>NUCLEOTIDE SEQUENCE [LARGE SCALE GENOMIC DNA]</scope>
    <source>
        <strain evidence="3 4">JCM 30996</strain>
    </source>
</reference>
<feature type="transmembrane region" description="Helical" evidence="2">
    <location>
        <begin position="46"/>
        <end position="66"/>
    </location>
</feature>
<keyword evidence="2" id="KW-1133">Transmembrane helix</keyword>
<dbReference type="RefSeq" id="WP_371870852.1">
    <property type="nucleotide sequence ID" value="NZ_BLLB01000002.1"/>
</dbReference>
<sequence>MRPTVGWPADVSGSWRDGRLTLGMNAALGTTVATIAPDMNRRAPMIAGLLFAVLYATAVLVIPALAGSDEGVVRAQALLLAFAVLALVVVLAFTRERLTGPAAHVFTIGSAVLVAQLCLAIWFTGGPALRPGQLDTDAARVVGDVGAMWLPAATVAHILVAVPILLAANEDLFPRWLGTGAAVFTVEQLVETITIIGPPGSFISPGGPMNQYLGGTLTAAFFLGVGIALSVGENTADPAPPDDPGAVEGTPPVDQCAADE</sequence>
<organism evidence="3 4">
    <name type="scientific">Mycolicibacterium hippocampi</name>
    <dbReference type="NCBI Taxonomy" id="659824"/>
    <lineage>
        <taxon>Bacteria</taxon>
        <taxon>Bacillati</taxon>
        <taxon>Actinomycetota</taxon>
        <taxon>Actinomycetes</taxon>
        <taxon>Mycobacteriales</taxon>
        <taxon>Mycobacteriaceae</taxon>
        <taxon>Mycolicibacterium</taxon>
    </lineage>
</organism>
<feature type="transmembrane region" description="Helical" evidence="2">
    <location>
        <begin position="105"/>
        <end position="125"/>
    </location>
</feature>
<proteinExistence type="predicted"/>
<feature type="region of interest" description="Disordered" evidence="1">
    <location>
        <begin position="234"/>
        <end position="260"/>
    </location>
</feature>
<comment type="caution">
    <text evidence="3">The sequence shown here is derived from an EMBL/GenBank/DDBJ whole genome shotgun (WGS) entry which is preliminary data.</text>
</comment>
<evidence type="ECO:0008006" key="5">
    <source>
        <dbReference type="Google" id="ProtNLM"/>
    </source>
</evidence>
<evidence type="ECO:0000256" key="2">
    <source>
        <dbReference type="SAM" id="Phobius"/>
    </source>
</evidence>
<protein>
    <recommendedName>
        <fullName evidence="5">Integral membrane protein</fullName>
    </recommendedName>
</protein>
<feature type="transmembrane region" description="Helical" evidence="2">
    <location>
        <begin position="212"/>
        <end position="231"/>
    </location>
</feature>
<feature type="transmembrane region" description="Helical" evidence="2">
    <location>
        <begin position="72"/>
        <end position="93"/>
    </location>
</feature>
<name>A0A7I9ZT81_9MYCO</name>
<keyword evidence="2" id="KW-0812">Transmembrane</keyword>
<dbReference type="AlphaFoldDB" id="A0A7I9ZT81"/>
<keyword evidence="2" id="KW-0472">Membrane</keyword>